<sequence>MQQYPNGAHALMIALQTPGPKGQMGVPVLLWGRPGVGKSSFLESLARPEFPVLTLIASIHDPTDFSGLPIHHEGKVHYAIPEWVNRFEAGGVGLLFLDELTTAPPSVQAALLRVVLERKVGFHPLPPAVRIVAAANPPDLMTGGWELSPPLRNRFVHLQWDLITETYLNALESGFPTAEMPGIDPVAHANLLPEWKLRIGAFLKRSPNLLHTTPDSDPYAFASPRSWDFAAALLTSCELLGEAPVQGQAGSKDCLELLKGCLGEGVAIPFLEFLKNLKLPDPDEVLDGKIRVKVSDLNDGEVYVLFGGLNRALQRRFDQDDLIDATLTYFDLTQDIFNDGRRDLIYVSLKQISREGLLMKAMAAAQREGPNVSKRIMDAIQSLFSDEGLKEFIHVFER</sequence>
<dbReference type="GO" id="GO:0005524">
    <property type="term" value="F:ATP binding"/>
    <property type="evidence" value="ECO:0007669"/>
    <property type="project" value="InterPro"/>
</dbReference>
<dbReference type="AlphaFoldDB" id="A0A2D0N288"/>
<accession>A0A2D0N288</accession>
<dbReference type="GO" id="GO:0016887">
    <property type="term" value="F:ATP hydrolysis activity"/>
    <property type="evidence" value="ECO:0007669"/>
    <property type="project" value="InterPro"/>
</dbReference>
<name>A0A2D0N288_FLAN2</name>
<dbReference type="Pfam" id="PF07728">
    <property type="entry name" value="AAA_5"/>
    <property type="match status" value="1"/>
</dbReference>
<proteinExistence type="predicted"/>
<dbReference type="SUPFAM" id="SSF52540">
    <property type="entry name" value="P-loop containing nucleoside triphosphate hydrolases"/>
    <property type="match status" value="1"/>
</dbReference>
<evidence type="ECO:0000313" key="2">
    <source>
        <dbReference type="EMBL" id="PHN02624.1"/>
    </source>
</evidence>
<dbReference type="Gene3D" id="3.40.50.300">
    <property type="entry name" value="P-loop containing nucleotide triphosphate hydrolases"/>
    <property type="match status" value="1"/>
</dbReference>
<dbReference type="InterPro" id="IPR011704">
    <property type="entry name" value="ATPase_dyneun-rel_AAA"/>
</dbReference>
<dbReference type="InterPro" id="IPR003593">
    <property type="entry name" value="AAA+_ATPase"/>
</dbReference>
<protein>
    <recommendedName>
        <fullName evidence="1">AAA+ ATPase domain-containing protein</fullName>
    </recommendedName>
</protein>
<gene>
    <name evidence="2" type="ORF">CRP01_31005</name>
</gene>
<feature type="domain" description="AAA+ ATPase" evidence="1">
    <location>
        <begin position="24"/>
        <end position="164"/>
    </location>
</feature>
<evidence type="ECO:0000313" key="3">
    <source>
        <dbReference type="Proteomes" id="UP000223913"/>
    </source>
</evidence>
<dbReference type="CDD" id="cd00009">
    <property type="entry name" value="AAA"/>
    <property type="match status" value="1"/>
</dbReference>
<organism evidence="2 3">
    <name type="scientific">Flavilitoribacter nigricans (strain ATCC 23147 / DSM 23189 / NBRC 102662 / NCIMB 1420 / SS-2)</name>
    <name type="common">Lewinella nigricans</name>
    <dbReference type="NCBI Taxonomy" id="1122177"/>
    <lineage>
        <taxon>Bacteria</taxon>
        <taxon>Pseudomonadati</taxon>
        <taxon>Bacteroidota</taxon>
        <taxon>Saprospiria</taxon>
        <taxon>Saprospirales</taxon>
        <taxon>Lewinellaceae</taxon>
        <taxon>Flavilitoribacter</taxon>
    </lineage>
</organism>
<dbReference type="Proteomes" id="UP000223913">
    <property type="component" value="Unassembled WGS sequence"/>
</dbReference>
<reference evidence="2 3" key="1">
    <citation type="submission" date="2017-10" db="EMBL/GenBank/DDBJ databases">
        <title>The draft genome sequence of Lewinella nigricans NBRC 102662.</title>
        <authorList>
            <person name="Wang K."/>
        </authorList>
    </citation>
    <scope>NUCLEOTIDE SEQUENCE [LARGE SCALE GENOMIC DNA]</scope>
    <source>
        <strain evidence="2 3">NBRC 102662</strain>
    </source>
</reference>
<dbReference type="RefSeq" id="WP_099153953.1">
    <property type="nucleotide sequence ID" value="NZ_PDUD01000038.1"/>
</dbReference>
<dbReference type="InterPro" id="IPR027417">
    <property type="entry name" value="P-loop_NTPase"/>
</dbReference>
<dbReference type="SMART" id="SM00382">
    <property type="entry name" value="AAA"/>
    <property type="match status" value="1"/>
</dbReference>
<evidence type="ECO:0000259" key="1">
    <source>
        <dbReference type="SMART" id="SM00382"/>
    </source>
</evidence>
<keyword evidence="3" id="KW-1185">Reference proteome</keyword>
<comment type="caution">
    <text evidence="2">The sequence shown here is derived from an EMBL/GenBank/DDBJ whole genome shotgun (WGS) entry which is preliminary data.</text>
</comment>
<dbReference type="OrthoDB" id="9808317at2"/>
<dbReference type="EMBL" id="PDUD01000038">
    <property type="protein sequence ID" value="PHN02624.1"/>
    <property type="molecule type" value="Genomic_DNA"/>
</dbReference>